<dbReference type="PROSITE" id="PS51257">
    <property type="entry name" value="PROKAR_LIPOPROTEIN"/>
    <property type="match status" value="1"/>
</dbReference>
<dbReference type="PANTHER" id="PTHR47447">
    <property type="entry name" value="OS03G0856100 PROTEIN"/>
    <property type="match status" value="1"/>
</dbReference>
<evidence type="ECO:0000256" key="3">
    <source>
        <dbReference type="SAM" id="MobiDB-lite"/>
    </source>
</evidence>
<dbReference type="EMBL" id="CAUYUJ010000237">
    <property type="protein sequence ID" value="CAK0789454.1"/>
    <property type="molecule type" value="Genomic_DNA"/>
</dbReference>
<evidence type="ECO:0000256" key="1">
    <source>
        <dbReference type="ARBA" id="ARBA00022737"/>
    </source>
</evidence>
<dbReference type="InterPro" id="IPR002885">
    <property type="entry name" value="PPR_rpt"/>
</dbReference>
<evidence type="ECO:0000313" key="4">
    <source>
        <dbReference type="EMBL" id="CAK0789454.1"/>
    </source>
</evidence>
<feature type="region of interest" description="Disordered" evidence="3">
    <location>
        <begin position="314"/>
        <end position="341"/>
    </location>
</feature>
<dbReference type="NCBIfam" id="TIGR00756">
    <property type="entry name" value="PPR"/>
    <property type="match status" value="1"/>
</dbReference>
<reference evidence="4" key="1">
    <citation type="submission" date="2023-10" db="EMBL/GenBank/DDBJ databases">
        <authorList>
            <person name="Chen Y."/>
            <person name="Shah S."/>
            <person name="Dougan E. K."/>
            <person name="Thang M."/>
            <person name="Chan C."/>
        </authorList>
    </citation>
    <scope>NUCLEOTIDE SEQUENCE [LARGE SCALE GENOMIC DNA]</scope>
</reference>
<name>A0ABN9PDH0_9DINO</name>
<comment type="caution">
    <text evidence="4">The sequence shown here is derived from an EMBL/GenBank/DDBJ whole genome shotgun (WGS) entry which is preliminary data.</text>
</comment>
<dbReference type="PROSITE" id="PS51375">
    <property type="entry name" value="PPR"/>
    <property type="match status" value="1"/>
</dbReference>
<sequence length="369" mass="39637">MLRMRVSPSVVTCGAAVSACERGGQWARALAVLRELGGLRVEVCLSDVIAYSAAISACARGRRWENAVELFAEMCRGRVQPDAVGCSAVLGACSQPGQALQVFHEMRARRLRPDAGTYEDLIAAGGAEGRRVGVAAVRLGAEAGDHALSGAAAEWRGDWAVTDVIIPISRYVIEYTSYQATAETSPQAGLYGRWVIRLERYLMGASLVPPEHAHKYHGRGLPRETKLQRSRSPPGSAYAMGRTAGWWTTASAGVDTAARRLDEQVRRTSAGRDVVRLLQRMAADVPLGHRSLPVISQATRAQWPHSFQAAATWTEPKLGGHERSSRPGGRQGGAAASPSPVDAVHFLGDAQRLAECELPAMEVNHLCKS</sequence>
<accession>A0ABN9PDH0</accession>
<feature type="region of interest" description="Disordered" evidence="3">
    <location>
        <begin position="214"/>
        <end position="238"/>
    </location>
</feature>
<organism evidence="4 5">
    <name type="scientific">Prorocentrum cordatum</name>
    <dbReference type="NCBI Taxonomy" id="2364126"/>
    <lineage>
        <taxon>Eukaryota</taxon>
        <taxon>Sar</taxon>
        <taxon>Alveolata</taxon>
        <taxon>Dinophyceae</taxon>
        <taxon>Prorocentrales</taxon>
        <taxon>Prorocentraceae</taxon>
        <taxon>Prorocentrum</taxon>
    </lineage>
</organism>
<gene>
    <name evidence="4" type="ORF">PCOR1329_LOCUS1011</name>
</gene>
<feature type="repeat" description="PPR" evidence="2">
    <location>
        <begin position="47"/>
        <end position="81"/>
    </location>
</feature>
<evidence type="ECO:0000256" key="2">
    <source>
        <dbReference type="PROSITE-ProRule" id="PRU00708"/>
    </source>
</evidence>
<dbReference type="Gene3D" id="1.25.40.10">
    <property type="entry name" value="Tetratricopeptide repeat domain"/>
    <property type="match status" value="1"/>
</dbReference>
<dbReference type="Proteomes" id="UP001189429">
    <property type="component" value="Unassembled WGS sequence"/>
</dbReference>
<protein>
    <recommendedName>
        <fullName evidence="6">Pentatricopeptide repeat-containing protein</fullName>
    </recommendedName>
</protein>
<keyword evidence="1" id="KW-0677">Repeat</keyword>
<dbReference type="PANTHER" id="PTHR47447:SF17">
    <property type="entry name" value="OS12G0638900 PROTEIN"/>
    <property type="match status" value="1"/>
</dbReference>
<evidence type="ECO:0000313" key="5">
    <source>
        <dbReference type="Proteomes" id="UP001189429"/>
    </source>
</evidence>
<keyword evidence="5" id="KW-1185">Reference proteome</keyword>
<proteinExistence type="predicted"/>
<dbReference type="InterPro" id="IPR011990">
    <property type="entry name" value="TPR-like_helical_dom_sf"/>
</dbReference>
<evidence type="ECO:0008006" key="6">
    <source>
        <dbReference type="Google" id="ProtNLM"/>
    </source>
</evidence>
<dbReference type="Pfam" id="PF01535">
    <property type="entry name" value="PPR"/>
    <property type="match status" value="1"/>
</dbReference>